<dbReference type="InterPro" id="IPR003961">
    <property type="entry name" value="FN3_dom"/>
</dbReference>
<feature type="region of interest" description="Disordered" evidence="10">
    <location>
        <begin position="905"/>
        <end position="931"/>
    </location>
</feature>
<evidence type="ECO:0000256" key="5">
    <source>
        <dbReference type="ARBA" id="ARBA00023136"/>
    </source>
</evidence>
<feature type="compositionally biased region" description="Polar residues" evidence="10">
    <location>
        <begin position="905"/>
        <end position="917"/>
    </location>
</feature>
<evidence type="ECO:0000259" key="12">
    <source>
        <dbReference type="PROSITE" id="PS50853"/>
    </source>
</evidence>
<reference evidence="13" key="1">
    <citation type="submission" date="2025-08" db="UniProtKB">
        <authorList>
            <consortium name="Ensembl"/>
        </authorList>
    </citation>
    <scope>IDENTIFICATION</scope>
</reference>
<feature type="compositionally biased region" description="Acidic residues" evidence="10">
    <location>
        <begin position="1031"/>
        <end position="1042"/>
    </location>
</feature>
<name>A0A672LHZ5_SINGR</name>
<dbReference type="Ensembl" id="ENSSGRT00000025049.1">
    <property type="protein sequence ID" value="ENSSGRP00000023222.1"/>
    <property type="gene ID" value="ENSSGRG00000013763.1"/>
</dbReference>
<dbReference type="Pfam" id="PF18589">
    <property type="entry name" value="ObR_Ig"/>
    <property type="match status" value="1"/>
</dbReference>
<organism evidence="13 14">
    <name type="scientific">Sinocyclocheilus grahami</name>
    <name type="common">Dianchi golden-line fish</name>
    <name type="synonym">Barbus grahami</name>
    <dbReference type="NCBI Taxonomy" id="75366"/>
    <lineage>
        <taxon>Eukaryota</taxon>
        <taxon>Metazoa</taxon>
        <taxon>Chordata</taxon>
        <taxon>Craniata</taxon>
        <taxon>Vertebrata</taxon>
        <taxon>Euteleostomi</taxon>
        <taxon>Actinopterygii</taxon>
        <taxon>Neopterygii</taxon>
        <taxon>Teleostei</taxon>
        <taxon>Ostariophysi</taxon>
        <taxon>Cypriniformes</taxon>
        <taxon>Cyprinidae</taxon>
        <taxon>Cyprininae</taxon>
        <taxon>Sinocyclocheilus</taxon>
    </lineage>
</organism>
<feature type="compositionally biased region" description="Polar residues" evidence="10">
    <location>
        <begin position="867"/>
        <end position="884"/>
    </location>
</feature>
<gene>
    <name evidence="13" type="primary">lepr</name>
</gene>
<dbReference type="AlphaFoldDB" id="A0A672LHZ5"/>
<dbReference type="Pfam" id="PF06328">
    <property type="entry name" value="Lep_receptor_Ig"/>
    <property type="match status" value="1"/>
</dbReference>
<feature type="domain" description="Fibronectin type-III" evidence="12">
    <location>
        <begin position="188"/>
        <end position="280"/>
    </location>
</feature>
<feature type="transmembrane region" description="Helical" evidence="11">
    <location>
        <begin position="708"/>
        <end position="730"/>
    </location>
</feature>
<feature type="region of interest" description="Disordered" evidence="10">
    <location>
        <begin position="859"/>
        <end position="884"/>
    </location>
</feature>
<dbReference type="PROSITE" id="PS50853">
    <property type="entry name" value="FN3"/>
    <property type="match status" value="1"/>
</dbReference>
<dbReference type="OMA" id="AMETMIC"/>
<dbReference type="SMART" id="SM00060">
    <property type="entry name" value="FN3"/>
    <property type="match status" value="1"/>
</dbReference>
<evidence type="ECO:0000256" key="2">
    <source>
        <dbReference type="ARBA" id="ARBA00022692"/>
    </source>
</evidence>
<accession>A0A672LHZ5</accession>
<feature type="coiled-coil region" evidence="9">
    <location>
        <begin position="1054"/>
        <end position="1081"/>
    </location>
</feature>
<feature type="region of interest" description="Disordered" evidence="10">
    <location>
        <begin position="1018"/>
        <end position="1046"/>
    </location>
</feature>
<proteinExistence type="predicted"/>
<dbReference type="InterPro" id="IPR041182">
    <property type="entry name" value="LEP-R_IGD"/>
</dbReference>
<evidence type="ECO:0000256" key="7">
    <source>
        <dbReference type="ARBA" id="ARBA00023170"/>
    </source>
</evidence>
<keyword evidence="3" id="KW-0732">Signal</keyword>
<evidence type="ECO:0000256" key="9">
    <source>
        <dbReference type="SAM" id="Coils"/>
    </source>
</evidence>
<evidence type="ECO:0000256" key="6">
    <source>
        <dbReference type="ARBA" id="ARBA00023157"/>
    </source>
</evidence>
<evidence type="ECO:0000256" key="11">
    <source>
        <dbReference type="SAM" id="Phobius"/>
    </source>
</evidence>
<evidence type="ECO:0000256" key="1">
    <source>
        <dbReference type="ARBA" id="ARBA00004479"/>
    </source>
</evidence>
<reference evidence="13" key="2">
    <citation type="submission" date="2025-09" db="UniProtKB">
        <authorList>
            <consortium name="Ensembl"/>
        </authorList>
    </citation>
    <scope>IDENTIFICATION</scope>
</reference>
<feature type="compositionally biased region" description="Polar residues" evidence="10">
    <location>
        <begin position="1018"/>
        <end position="1030"/>
    </location>
</feature>
<evidence type="ECO:0000256" key="4">
    <source>
        <dbReference type="ARBA" id="ARBA00022989"/>
    </source>
</evidence>
<dbReference type="SUPFAM" id="SSF49265">
    <property type="entry name" value="Fibronectin type III"/>
    <property type="match status" value="2"/>
</dbReference>
<comment type="subcellular location">
    <subcellularLocation>
        <location evidence="1">Membrane</location>
        <topology evidence="1">Single-pass type I membrane protein</topology>
    </subcellularLocation>
</comment>
<evidence type="ECO:0000256" key="3">
    <source>
        <dbReference type="ARBA" id="ARBA00022729"/>
    </source>
</evidence>
<evidence type="ECO:0000256" key="10">
    <source>
        <dbReference type="SAM" id="MobiDB-lite"/>
    </source>
</evidence>
<dbReference type="InterPro" id="IPR013783">
    <property type="entry name" value="Ig-like_fold"/>
</dbReference>
<keyword evidence="14" id="KW-1185">Reference proteome</keyword>
<keyword evidence="6" id="KW-1015">Disulfide bond</keyword>
<feature type="compositionally biased region" description="Polar residues" evidence="10">
    <location>
        <begin position="980"/>
        <end position="997"/>
    </location>
</feature>
<dbReference type="PANTHER" id="PTHR23037">
    <property type="entry name" value="CYTOKINE RECEPTOR"/>
    <property type="match status" value="1"/>
</dbReference>
<dbReference type="GO" id="GO:0009897">
    <property type="term" value="C:external side of plasma membrane"/>
    <property type="evidence" value="ECO:0007669"/>
    <property type="project" value="TreeGrafter"/>
</dbReference>
<dbReference type="InterPro" id="IPR036116">
    <property type="entry name" value="FN3_sf"/>
</dbReference>
<keyword evidence="7" id="KW-0675">Receptor</keyword>
<feature type="compositionally biased region" description="Acidic residues" evidence="10">
    <location>
        <begin position="918"/>
        <end position="929"/>
    </location>
</feature>
<keyword evidence="2 11" id="KW-0812">Transmembrane</keyword>
<protein>
    <submittedName>
        <fullName evidence="13">Leptin receptor-like</fullName>
    </submittedName>
</protein>
<keyword evidence="8" id="KW-0325">Glycoprotein</keyword>
<dbReference type="GO" id="GO:0004896">
    <property type="term" value="F:cytokine receptor activity"/>
    <property type="evidence" value="ECO:0007669"/>
    <property type="project" value="TreeGrafter"/>
</dbReference>
<dbReference type="CDD" id="cd00063">
    <property type="entry name" value="FN3"/>
    <property type="match status" value="1"/>
</dbReference>
<dbReference type="Gene3D" id="2.60.40.10">
    <property type="entry name" value="Immunoglobulins"/>
    <property type="match status" value="3"/>
</dbReference>
<evidence type="ECO:0000313" key="13">
    <source>
        <dbReference type="Ensembl" id="ENSSGRP00000023222.1"/>
    </source>
</evidence>
<dbReference type="InParanoid" id="A0A672LHZ5"/>
<evidence type="ECO:0000313" key="14">
    <source>
        <dbReference type="Proteomes" id="UP000472262"/>
    </source>
</evidence>
<evidence type="ECO:0000256" key="8">
    <source>
        <dbReference type="ARBA" id="ARBA00023180"/>
    </source>
</evidence>
<sequence length="1121" mass="125534">MYRYITIDSCMYRYIMCKLKYPRVPGLAALSPSDGRGGVYEDLKWKALLCCELPFAQTLDDGLSEHPPVGQFQLLNATKPEFSRNCLDILCWLEGERTNLICNAKSHRAAAAASLLTVTPQLVVQMNVLSDEANHAAQCAGEDTAMCSISLHGNDATVSLNISISLNGSTALSPKMQVSTHHLRRPEPPVNLHYDVTTEGEVIFRWSDAQPNSDAINFEIRYASNSSLQQWEVVRVEGRSWVSLNELSSGIRYMVQVRCQSHINYWSEWSQPFYVTLDISYIPAEIFTTPGSQVTVYAVFHNRSWSASKAVWMLNGQVKIPESQYRVINEQVSAVTVTVDEPGFDTLMCCHQWGERFKCIIAYAKIYTEGMFNADFTCQSKNSEVDTMSCEWNKSAWAQVRLLYRQYTSMCETISEMEGSEEAEENMECPSGAGDHRECTLRNLSLFSCYKIWLEVEGGRGKVRSFPVYVAPIDYGEFQSFFSSIPFGILLTFEYRKIIMTVWCAISAPEMGPDFWRAIQEDPVRSVTNVTLIIKQPVLAGDPYSCVEGLVIEHQASGRAVWSNETTLAQFYSFPWRKEAHTVTVMSHNALGISTRNRNMMLLHQPKRRCVHSFSAVANSSCVYLSWSLLSDHSVPQSFVIEWLDLKKDPEQDVSLTERLQWVRVQSASRDLSLCRRFYGSEEFTLYPVFVDGEGEPVRCTATRGDPAAYILLLIIAFLSVVLFVTLLMSQNQMRKLMWKDVPNPNNCSWAKGIDFRQIDTIENLFPHSEGLTACPLLLVSESICEVEIIEKTHPVTLEHEKDNEVPIYNSGDKTTTDSALLADSSEPLSLEASTAAATPETSGQSSVTYSTVLLSHQPSLHRKQQESLSSSSDEGNFSANNSDISGSFPGGLWDLENHVCSDSANPRHSSSYNSVEEFSETSDQDYEASESTGVAKDLYYLEVNEETAAATPETSGQSSVTYSTVLLSHQPSLHRKQQESLSSSSDEGNFSANNSDISGSFPGGLWDLENHVCSDSANPRHSSSYNSVEEFSETSDQDYEASESTGVAKDLYYLEVNEEEEEDEEEIEETQSEQEKYEMVMKVHARPLLEGKNSTAVASSVSHSIPLYLPQFRTECINPP</sequence>
<feature type="region of interest" description="Disordered" evidence="10">
    <location>
        <begin position="971"/>
        <end position="997"/>
    </location>
</feature>
<dbReference type="Proteomes" id="UP000472262">
    <property type="component" value="Unassembled WGS sequence"/>
</dbReference>
<keyword evidence="5 11" id="KW-0472">Membrane</keyword>
<keyword evidence="4 11" id="KW-1133">Transmembrane helix</keyword>
<dbReference type="PANTHER" id="PTHR23037:SF35">
    <property type="entry name" value="FIBRONECTIN TYPE-III DOMAIN-CONTAINING PROTEIN"/>
    <property type="match status" value="1"/>
</dbReference>
<keyword evidence="9" id="KW-0175">Coiled coil</keyword>
<dbReference type="InterPro" id="IPR010457">
    <property type="entry name" value="IgC2-like_lig-bd"/>
</dbReference>